<reference evidence="2" key="1">
    <citation type="journal article" date="2023" name="Nat. Plants">
        <title>Single-cell RNA sequencing provides a high-resolution roadmap for understanding the multicellular compartmentation of specialized metabolism.</title>
        <authorList>
            <person name="Sun S."/>
            <person name="Shen X."/>
            <person name="Li Y."/>
            <person name="Li Y."/>
            <person name="Wang S."/>
            <person name="Li R."/>
            <person name="Zhang H."/>
            <person name="Shen G."/>
            <person name="Guo B."/>
            <person name="Wei J."/>
            <person name="Xu J."/>
            <person name="St-Pierre B."/>
            <person name="Chen S."/>
            <person name="Sun C."/>
        </authorList>
    </citation>
    <scope>NUCLEOTIDE SEQUENCE [LARGE SCALE GENOMIC DNA]</scope>
</reference>
<sequence length="177" mass="21144">MATSKSWQLFVHDGRHNHAIGAYHHGHVQYFRKSHMPPHNMLPFFREQNMDCAVRYIALHLLEIIQRPCQDEEEKDAWVQHGRRSSLFKCSMGLYIIYGLCFKFKFMMYSLYNMSLLEAIGMTQTSKNFTRRRSPSWYMRWLGKRPRCTRVIIYPRSKWDRSTRDVIGTMTTPNIMG</sequence>
<evidence type="ECO:0000313" key="1">
    <source>
        <dbReference type="EMBL" id="KAI5678645.1"/>
    </source>
</evidence>
<keyword evidence="2" id="KW-1185">Reference proteome</keyword>
<accession>A0ACC0C186</accession>
<dbReference type="EMBL" id="CM044702">
    <property type="protein sequence ID" value="KAI5678645.1"/>
    <property type="molecule type" value="Genomic_DNA"/>
</dbReference>
<proteinExistence type="predicted"/>
<dbReference type="Proteomes" id="UP001060085">
    <property type="component" value="Linkage Group LG02"/>
</dbReference>
<protein>
    <submittedName>
        <fullName evidence="1">Uncharacterized protein</fullName>
    </submittedName>
</protein>
<gene>
    <name evidence="1" type="ORF">M9H77_09595</name>
</gene>
<organism evidence="1 2">
    <name type="scientific">Catharanthus roseus</name>
    <name type="common">Madagascar periwinkle</name>
    <name type="synonym">Vinca rosea</name>
    <dbReference type="NCBI Taxonomy" id="4058"/>
    <lineage>
        <taxon>Eukaryota</taxon>
        <taxon>Viridiplantae</taxon>
        <taxon>Streptophyta</taxon>
        <taxon>Embryophyta</taxon>
        <taxon>Tracheophyta</taxon>
        <taxon>Spermatophyta</taxon>
        <taxon>Magnoliopsida</taxon>
        <taxon>eudicotyledons</taxon>
        <taxon>Gunneridae</taxon>
        <taxon>Pentapetalae</taxon>
        <taxon>asterids</taxon>
        <taxon>lamiids</taxon>
        <taxon>Gentianales</taxon>
        <taxon>Apocynaceae</taxon>
        <taxon>Rauvolfioideae</taxon>
        <taxon>Vinceae</taxon>
        <taxon>Catharanthinae</taxon>
        <taxon>Catharanthus</taxon>
    </lineage>
</organism>
<evidence type="ECO:0000313" key="2">
    <source>
        <dbReference type="Proteomes" id="UP001060085"/>
    </source>
</evidence>
<comment type="caution">
    <text evidence="1">The sequence shown here is derived from an EMBL/GenBank/DDBJ whole genome shotgun (WGS) entry which is preliminary data.</text>
</comment>
<name>A0ACC0C186_CATRO</name>